<dbReference type="Proteomes" id="UP000031631">
    <property type="component" value="Chromosome"/>
</dbReference>
<evidence type="ECO:0000313" key="15">
    <source>
        <dbReference type="Proteomes" id="UP000031631"/>
    </source>
</evidence>
<dbReference type="PANTHER" id="PTHR10160">
    <property type="entry name" value="NAD(P) TRANSHYDROGENASE"/>
    <property type="match status" value="1"/>
</dbReference>
<dbReference type="InterPro" id="IPR036291">
    <property type="entry name" value="NAD(P)-bd_dom_sf"/>
</dbReference>
<dbReference type="InterPro" id="IPR008143">
    <property type="entry name" value="Ala_DH/PNT_CS2"/>
</dbReference>
<dbReference type="PROSITE" id="PS00837">
    <property type="entry name" value="ALADH_PNT_2"/>
    <property type="match status" value="1"/>
</dbReference>
<keyword evidence="14" id="KW-0560">Oxidoreductase</keyword>
<keyword evidence="7" id="KW-0520">NAD</keyword>
<evidence type="ECO:0000256" key="10">
    <source>
        <dbReference type="ARBA" id="ARBA00076996"/>
    </source>
</evidence>
<comment type="catalytic activity">
    <reaction evidence="8">
        <text>NAD(+) + NADPH + H(+)(in) = NADH + NADP(+) + H(+)(out)</text>
        <dbReference type="Rhea" id="RHEA:47992"/>
        <dbReference type="ChEBI" id="CHEBI:15378"/>
        <dbReference type="ChEBI" id="CHEBI:57540"/>
        <dbReference type="ChEBI" id="CHEBI:57783"/>
        <dbReference type="ChEBI" id="CHEBI:57945"/>
        <dbReference type="ChEBI" id="CHEBI:58349"/>
        <dbReference type="EC" id="7.1.1.1"/>
    </reaction>
</comment>
<dbReference type="FunFam" id="3.40.50.720:FF:000188">
    <property type="entry name" value="NAD(P) transhydrogenase alpha subunit 1"/>
    <property type="match status" value="1"/>
</dbReference>
<dbReference type="InterPro" id="IPR007886">
    <property type="entry name" value="AlaDH/PNT_N"/>
</dbReference>
<dbReference type="SUPFAM" id="SSF51735">
    <property type="entry name" value="NAD(P)-binding Rossmann-fold domains"/>
    <property type="match status" value="1"/>
</dbReference>
<dbReference type="CDD" id="cd05304">
    <property type="entry name" value="Rubrum_tdh"/>
    <property type="match status" value="1"/>
</dbReference>
<dbReference type="AlphaFoldDB" id="A0A7U6GIW2"/>
<organism evidence="14 15">
    <name type="scientific">Thiolapillus brandeum</name>
    <dbReference type="NCBI Taxonomy" id="1076588"/>
    <lineage>
        <taxon>Bacteria</taxon>
        <taxon>Pseudomonadati</taxon>
        <taxon>Pseudomonadota</taxon>
        <taxon>Gammaproteobacteria</taxon>
        <taxon>Chromatiales</taxon>
        <taxon>Sedimenticolaceae</taxon>
        <taxon>Thiolapillus</taxon>
    </lineage>
</organism>
<evidence type="ECO:0000313" key="14">
    <source>
        <dbReference type="EMBL" id="BAO44447.1"/>
    </source>
</evidence>
<comment type="similarity">
    <text evidence="2">Belongs to the AlaDH/PNT family.</text>
</comment>
<keyword evidence="4" id="KW-0547">Nucleotide-binding</keyword>
<dbReference type="Pfam" id="PF01262">
    <property type="entry name" value="AlaDh_PNT_C"/>
    <property type="match status" value="1"/>
</dbReference>
<evidence type="ECO:0000256" key="9">
    <source>
        <dbReference type="ARBA" id="ARBA00071353"/>
    </source>
</evidence>
<dbReference type="Pfam" id="PF05222">
    <property type="entry name" value="AlaDh_PNT_N"/>
    <property type="match status" value="1"/>
</dbReference>
<dbReference type="EC" id="7.1.1.1" evidence="3"/>
<dbReference type="InterPro" id="IPR007698">
    <property type="entry name" value="AlaDH/PNT_NAD(H)-bd"/>
</dbReference>
<keyword evidence="6" id="KW-1278">Translocase</keyword>
<comment type="function">
    <text evidence="1">The transhydrogenation between NADH and NADP is coupled to respiration and ATP hydrolysis and functions as a proton pump across the membrane.</text>
</comment>
<dbReference type="GO" id="GO:0005886">
    <property type="term" value="C:plasma membrane"/>
    <property type="evidence" value="ECO:0007669"/>
    <property type="project" value="TreeGrafter"/>
</dbReference>
<evidence type="ECO:0000259" key="13">
    <source>
        <dbReference type="SMART" id="SM01003"/>
    </source>
</evidence>
<evidence type="ECO:0000259" key="12">
    <source>
        <dbReference type="SMART" id="SM01002"/>
    </source>
</evidence>
<feature type="domain" description="Alanine dehydrogenase/pyridine nucleotide transhydrogenase NAD(H)-binding" evidence="12">
    <location>
        <begin position="157"/>
        <end position="321"/>
    </location>
</feature>
<evidence type="ECO:0000256" key="8">
    <source>
        <dbReference type="ARBA" id="ARBA00048202"/>
    </source>
</evidence>
<evidence type="ECO:0000256" key="1">
    <source>
        <dbReference type="ARBA" id="ARBA00003943"/>
    </source>
</evidence>
<proteinExistence type="inferred from homology"/>
<evidence type="ECO:0000256" key="3">
    <source>
        <dbReference type="ARBA" id="ARBA00012943"/>
    </source>
</evidence>
<dbReference type="KEGG" id="tbn:TBH_C1528"/>
<evidence type="ECO:0000256" key="6">
    <source>
        <dbReference type="ARBA" id="ARBA00022967"/>
    </source>
</evidence>
<reference evidence="14 15" key="1">
    <citation type="journal article" date="2014" name="PLoS ONE">
        <title>Physiological and genomic features of a novel sulfur-oxidizing gammaproteobacterium belonging to a previously uncultivated symbiotic lineage isolated from a hydrothermal vent.</title>
        <authorList>
            <person name="Nunoura T."/>
            <person name="Takaki Y."/>
            <person name="Kazama H."/>
            <person name="Kakuta J."/>
            <person name="Shimamura S."/>
            <person name="Makita H."/>
            <person name="Hirai M."/>
            <person name="Miyazaki M."/>
            <person name="Takai K."/>
        </authorList>
    </citation>
    <scope>NUCLEOTIDE SEQUENCE [LARGE SCALE GENOMIC DNA]</scope>
    <source>
        <strain evidence="14 15">Hiromi1</strain>
    </source>
</reference>
<evidence type="ECO:0000256" key="2">
    <source>
        <dbReference type="ARBA" id="ARBA00005689"/>
    </source>
</evidence>
<evidence type="ECO:0000256" key="7">
    <source>
        <dbReference type="ARBA" id="ARBA00023027"/>
    </source>
</evidence>
<dbReference type="EMBL" id="AP012273">
    <property type="protein sequence ID" value="BAO44447.1"/>
    <property type="molecule type" value="Genomic_DNA"/>
</dbReference>
<sequence length="376" mass="39760">MALNHDKNLNNMHIGIPKESLAGEARVAITPEIAKKLGAKGFTLSLEKGAGLAAGYHDDDYQAAGVALVDRASALAAPIVTKVRKPDADEIAAMSDGALFIGHIEICEDDGTLKAMFDRGIRPVAMERIPRISRAQSMDALSSQSNIAGYRAVIEAAARYGRFFPLMMTSAGSAKPARLVVLGAGVAGLQAIATARRLGADVYAYDIRPETREQIESLGAKPIDLDIGEEGSGEGGYARELSEEAKARQQELLADELAKAHVIITTALIPCRPAPVLVSEDVVKRMREGSVIVDLAAANGGNCPLTEADNVVQKHGVTLVGHTNYPSMMAGDASAFYAHNIANLLAIMVEETESGLVFKDFAEDEVTAAALITPEN</sequence>
<dbReference type="SMART" id="SM01003">
    <property type="entry name" value="AlaDh_PNT_N"/>
    <property type="match status" value="1"/>
</dbReference>
<feature type="domain" description="Alanine dehydrogenase/pyridine nucleotide transhydrogenase N-terminal" evidence="13">
    <location>
        <begin position="15"/>
        <end position="148"/>
    </location>
</feature>
<name>A0A7U6GIW2_9GAMM</name>
<keyword evidence="5" id="KW-0521">NADP</keyword>
<evidence type="ECO:0000256" key="11">
    <source>
        <dbReference type="ARBA" id="ARBA00084087"/>
    </source>
</evidence>
<dbReference type="PANTHER" id="PTHR10160:SF19">
    <property type="entry name" value="PROTON-TRANSLOCATING NAD(P)(+) TRANSHYDROGENASE"/>
    <property type="match status" value="1"/>
</dbReference>
<gene>
    <name evidence="14" type="ORF">TBH_C1528</name>
</gene>
<dbReference type="SUPFAM" id="SSF52283">
    <property type="entry name" value="Formate/glycerate dehydrogenase catalytic domain-like"/>
    <property type="match status" value="1"/>
</dbReference>
<accession>A0A7U6GIW2</accession>
<dbReference type="GO" id="GO:0050661">
    <property type="term" value="F:NADP binding"/>
    <property type="evidence" value="ECO:0007669"/>
    <property type="project" value="TreeGrafter"/>
</dbReference>
<keyword evidence="15" id="KW-1185">Reference proteome</keyword>
<dbReference type="SMART" id="SM01002">
    <property type="entry name" value="AlaDh_PNT_C"/>
    <property type="match status" value="1"/>
</dbReference>
<dbReference type="NCBIfam" id="NF006942">
    <property type="entry name" value="PRK09424.1"/>
    <property type="match status" value="1"/>
</dbReference>
<dbReference type="GO" id="GO:0008750">
    <property type="term" value="F:proton-translocating NAD(P)+ transhydrogenase activity"/>
    <property type="evidence" value="ECO:0007669"/>
    <property type="project" value="UniProtKB-EC"/>
</dbReference>
<protein>
    <recommendedName>
        <fullName evidence="9">NAD(P) transhydrogenase subunit alpha part 1</fullName>
        <ecNumber evidence="3">7.1.1.1</ecNumber>
    </recommendedName>
    <alternativeName>
        <fullName evidence="11">Nicotinamide nucleotide transhydrogenase subunit alpha 1</fullName>
    </alternativeName>
    <alternativeName>
        <fullName evidence="10">Pyridine nucleotide transhydrogenase subunit alpha 1</fullName>
    </alternativeName>
</protein>
<evidence type="ECO:0000256" key="4">
    <source>
        <dbReference type="ARBA" id="ARBA00022741"/>
    </source>
</evidence>
<dbReference type="GO" id="GO:0016491">
    <property type="term" value="F:oxidoreductase activity"/>
    <property type="evidence" value="ECO:0007669"/>
    <property type="project" value="UniProtKB-KW"/>
</dbReference>
<dbReference type="Gene3D" id="3.40.50.720">
    <property type="entry name" value="NAD(P)-binding Rossmann-like Domain"/>
    <property type="match status" value="2"/>
</dbReference>
<evidence type="ECO:0000256" key="5">
    <source>
        <dbReference type="ARBA" id="ARBA00022857"/>
    </source>
</evidence>
<dbReference type="GO" id="GO:0006740">
    <property type="term" value="P:NADPH regeneration"/>
    <property type="evidence" value="ECO:0007669"/>
    <property type="project" value="TreeGrafter"/>
</dbReference>